<dbReference type="Proteomes" id="UP001153269">
    <property type="component" value="Unassembled WGS sequence"/>
</dbReference>
<dbReference type="EMBL" id="CADEAL010000106">
    <property type="protein sequence ID" value="CAB1414432.1"/>
    <property type="molecule type" value="Genomic_DNA"/>
</dbReference>
<protein>
    <submittedName>
        <fullName evidence="1">Uncharacterized protein</fullName>
    </submittedName>
</protein>
<keyword evidence="2" id="KW-1185">Reference proteome</keyword>
<gene>
    <name evidence="1" type="ORF">PLEPLA_LOCUS2141</name>
</gene>
<name>A0A9N7TK75_PLEPL</name>
<dbReference type="AlphaFoldDB" id="A0A9N7TK75"/>
<comment type="caution">
    <text evidence="1">The sequence shown here is derived from an EMBL/GenBank/DDBJ whole genome shotgun (WGS) entry which is preliminary data.</text>
</comment>
<accession>A0A9N7TK75</accession>
<sequence length="122" mass="13823">MASYSFYSGNAYLWEVGGDAGYAQSMTAQVGAGRRNLQGRDKELKTSRAETLEVKLQQETTPTEGLSCRKVEAVNRGHTSLKEQVHPLKSEQMKLEEDVRHKDEWIQTETKKRRASTESYLA</sequence>
<organism evidence="1 2">
    <name type="scientific">Pleuronectes platessa</name>
    <name type="common">European plaice</name>
    <dbReference type="NCBI Taxonomy" id="8262"/>
    <lineage>
        <taxon>Eukaryota</taxon>
        <taxon>Metazoa</taxon>
        <taxon>Chordata</taxon>
        <taxon>Craniata</taxon>
        <taxon>Vertebrata</taxon>
        <taxon>Euteleostomi</taxon>
        <taxon>Actinopterygii</taxon>
        <taxon>Neopterygii</taxon>
        <taxon>Teleostei</taxon>
        <taxon>Neoteleostei</taxon>
        <taxon>Acanthomorphata</taxon>
        <taxon>Carangaria</taxon>
        <taxon>Pleuronectiformes</taxon>
        <taxon>Pleuronectoidei</taxon>
        <taxon>Pleuronectidae</taxon>
        <taxon>Pleuronectes</taxon>
    </lineage>
</organism>
<proteinExistence type="predicted"/>
<evidence type="ECO:0000313" key="1">
    <source>
        <dbReference type="EMBL" id="CAB1414432.1"/>
    </source>
</evidence>
<evidence type="ECO:0000313" key="2">
    <source>
        <dbReference type="Proteomes" id="UP001153269"/>
    </source>
</evidence>
<reference evidence="1" key="1">
    <citation type="submission" date="2020-03" db="EMBL/GenBank/DDBJ databases">
        <authorList>
            <person name="Weist P."/>
        </authorList>
    </citation>
    <scope>NUCLEOTIDE SEQUENCE</scope>
</reference>